<dbReference type="AlphaFoldDB" id="F0VDR1"/>
<feature type="compositionally biased region" description="Polar residues" evidence="1">
    <location>
        <begin position="115"/>
        <end position="127"/>
    </location>
</feature>
<organism evidence="2 3">
    <name type="scientific">Neospora caninum (strain Liverpool)</name>
    <dbReference type="NCBI Taxonomy" id="572307"/>
    <lineage>
        <taxon>Eukaryota</taxon>
        <taxon>Sar</taxon>
        <taxon>Alveolata</taxon>
        <taxon>Apicomplexa</taxon>
        <taxon>Conoidasida</taxon>
        <taxon>Coccidia</taxon>
        <taxon>Eucoccidiorida</taxon>
        <taxon>Eimeriorina</taxon>
        <taxon>Sarcocystidae</taxon>
        <taxon>Neospora</taxon>
    </lineage>
</organism>
<dbReference type="VEuPathDB" id="ToxoDB:NCLIV_016460"/>
<dbReference type="Proteomes" id="UP000007494">
    <property type="component" value="Chromosome VI"/>
</dbReference>
<accession>F0VDR1</accession>
<keyword evidence="3" id="KW-1185">Reference proteome</keyword>
<dbReference type="EMBL" id="FR823387">
    <property type="protein sequence ID" value="CBZ51854.1"/>
    <property type="molecule type" value="Genomic_DNA"/>
</dbReference>
<dbReference type="GeneID" id="13444484"/>
<reference evidence="3" key="1">
    <citation type="journal article" date="2012" name="PLoS Pathog.">
        <title>Comparative genomics of the apicomplexan parasites Toxoplasma gondii and Neospora caninum: Coccidia differing in host range and transmission strategy.</title>
        <authorList>
            <person name="Reid A.J."/>
            <person name="Vermont S.J."/>
            <person name="Cotton J.A."/>
            <person name="Harris D."/>
            <person name="Hill-Cawthorne G.A."/>
            <person name="Konen-Waisman S."/>
            <person name="Latham S.M."/>
            <person name="Mourier T."/>
            <person name="Norton R."/>
            <person name="Quail M.A."/>
            <person name="Sanders M."/>
            <person name="Shanmugam D."/>
            <person name="Sohal A."/>
            <person name="Wasmuth J.D."/>
            <person name="Brunk B."/>
            <person name="Grigg M.E."/>
            <person name="Howard J.C."/>
            <person name="Parkinson J."/>
            <person name="Roos D.S."/>
            <person name="Trees A.J."/>
            <person name="Berriman M."/>
            <person name="Pain A."/>
            <person name="Wastling J.M."/>
        </authorList>
    </citation>
    <scope>NUCLEOTIDE SEQUENCE [LARGE SCALE GENOMIC DNA]</scope>
    <source>
        <strain evidence="3">Liverpool</strain>
    </source>
</reference>
<gene>
    <name evidence="2" type="ORF">NCLIV_016460</name>
</gene>
<feature type="compositionally biased region" description="Polar residues" evidence="1">
    <location>
        <begin position="639"/>
        <end position="654"/>
    </location>
</feature>
<feature type="region of interest" description="Disordered" evidence="1">
    <location>
        <begin position="271"/>
        <end position="352"/>
    </location>
</feature>
<feature type="compositionally biased region" description="Polar residues" evidence="1">
    <location>
        <begin position="295"/>
        <end position="307"/>
    </location>
</feature>
<feature type="compositionally biased region" description="Basic and acidic residues" evidence="1">
    <location>
        <begin position="128"/>
        <end position="154"/>
    </location>
</feature>
<proteinExistence type="predicted"/>
<feature type="region of interest" description="Disordered" evidence="1">
    <location>
        <begin position="587"/>
        <end position="658"/>
    </location>
</feature>
<evidence type="ECO:0000256" key="1">
    <source>
        <dbReference type="SAM" id="MobiDB-lite"/>
    </source>
</evidence>
<evidence type="ECO:0000313" key="3">
    <source>
        <dbReference type="Proteomes" id="UP000007494"/>
    </source>
</evidence>
<evidence type="ECO:0000313" key="2">
    <source>
        <dbReference type="EMBL" id="CBZ51854.1"/>
    </source>
</evidence>
<name>F0VDR1_NEOCL</name>
<feature type="region of interest" description="Disordered" evidence="1">
    <location>
        <begin position="778"/>
        <end position="801"/>
    </location>
</feature>
<feature type="compositionally biased region" description="Basic and acidic residues" evidence="1">
    <location>
        <begin position="309"/>
        <end position="327"/>
    </location>
</feature>
<dbReference type="OrthoDB" id="361497at2759"/>
<dbReference type="eggNOG" id="ENOG502QVGM">
    <property type="taxonomic scope" value="Eukaryota"/>
</dbReference>
<dbReference type="InParanoid" id="F0VDR1"/>
<sequence>MARRKNPSPCSGTDQRYVDAPLPVLEPTRLERFCRIVTPQYVRPISGSPVGPSDDIASLDHNHNVPFSVIEHPVDFLRNGAGIAPTSFHHCLQKKPFNCGLVLGETAEKAPLPASDTSRFSCPTSPRSSHDLIRPSPPRHGEDGELAKERKHDNTSASPVQTPACETATGFPIPSSVSKNFPTYEDRALAALDGVHLPVHASHHQLPFMSSMPATPSSVLFETARSSSKPSPPVSSTRVCLSPLCTNGEGTHEPYSHEEIKTQAGCVASGAHSLISSSPPPAPNAAKSKVPDTSARASNLPPHSSSIEAAKEEHRKPMHQEKDRIDLPSESESGLEYGRFVSSTENKQDSTTRIDNAKERTNAVGLEALQGVSSGIHSVTSTACVQVRCRDSHYALNIRPSESFPGVDVAAGCVNSHGTSKKEVEKEPFASPSQPTSICVKGDISSPSSLPLPAEGSSAKCCEMSPSPQGHQDIAVRIECSPESCSAENACLLGEKVPPAQRIYSRKNEHLPHVEEVVNQLVVSSPSRTSFSGLSFHRNVFASISQQVEQHQVLLAAKQHDSVGGRTAHQARTTANLKTIHLHAVPAFQPEMSNQSGEGEQRDTLPDHQQQRTPHRSPADVDGKPRSPGSTHPGASGLLEQSQAGCEMPSTSDDSGGIKEARIPTFVTAMLPTGIPTRVQREPTVGCPPEDVKSSVAVQLERKEAYSLSRTSAVSHLPRQRVPNPDTAFCNFKEKTCISYTLDPLVALSPASDSHPTPLSNKSANSPASTNACVSLIQSSSSSIPEPMPSSLSSPLQPLELPLASRPKNSAACWPSRDSESASCDFPGSGEVSRLCSSGKMPEIASPNRAASGTAQRQICEDQRDVGLHVASTPVDHDAKTRCRPGTSLTDWLSRLPVSEADAKRIAVSVGDFIERKASRQRAGSLPSDTPPDQCGTLEAVPDSGEDGQANCSLTEEDLDLHLVAGDVSRQRWINHFPVSKSEGKESQKQKDSMVELVTDAVSIFCTMNGVCYWQGRQRGPGIRGNY</sequence>
<feature type="region of interest" description="Disordered" evidence="1">
    <location>
        <begin position="112"/>
        <end position="172"/>
    </location>
</feature>
<dbReference type="RefSeq" id="XP_003881887.1">
    <property type="nucleotide sequence ID" value="XM_003881838.1"/>
</dbReference>
<dbReference type="OMA" id="CYWQGRQ"/>
<feature type="compositionally biased region" description="Basic and acidic residues" evidence="1">
    <location>
        <begin position="599"/>
        <end position="610"/>
    </location>
</feature>
<protein>
    <submittedName>
        <fullName evidence="2">Uncharacterized protein</fullName>
    </submittedName>
</protein>